<gene>
    <name evidence="2" type="primary">WBGene00092944</name>
</gene>
<reference evidence="2" key="2">
    <citation type="submission" date="2022-06" db="UniProtKB">
        <authorList>
            <consortium name="EnsemblMetazoa"/>
        </authorList>
    </citation>
    <scope>IDENTIFICATION</scope>
    <source>
        <strain evidence="2">PS312</strain>
    </source>
</reference>
<dbReference type="EnsemblMetazoa" id="PPA03390.1">
    <property type="protein sequence ID" value="PPA03390.1"/>
    <property type="gene ID" value="WBGene00092944"/>
</dbReference>
<sequence length="125" mass="14076">MSLTSTSALPVSEAPEEVPNDPIPTPVERVNVQFVLHPPIRPLLGEIFENPWVDFLPLALFGPLIAKMVADSKKDAKKEASKQEFTRPESARAARKRKEKEMVAFAMRAKRERLAHEKAMEMKAI</sequence>
<accession>A0A2A6CU26</accession>
<feature type="region of interest" description="Disordered" evidence="1">
    <location>
        <begin position="72"/>
        <end position="98"/>
    </location>
</feature>
<reference evidence="3" key="1">
    <citation type="journal article" date="2008" name="Nat. Genet.">
        <title>The Pristionchus pacificus genome provides a unique perspective on nematode lifestyle and parasitism.</title>
        <authorList>
            <person name="Dieterich C."/>
            <person name="Clifton S.W."/>
            <person name="Schuster L.N."/>
            <person name="Chinwalla A."/>
            <person name="Delehaunty K."/>
            <person name="Dinkelacker I."/>
            <person name="Fulton L."/>
            <person name="Fulton R."/>
            <person name="Godfrey J."/>
            <person name="Minx P."/>
            <person name="Mitreva M."/>
            <person name="Roeseler W."/>
            <person name="Tian H."/>
            <person name="Witte H."/>
            <person name="Yang S.P."/>
            <person name="Wilson R.K."/>
            <person name="Sommer R.J."/>
        </authorList>
    </citation>
    <scope>NUCLEOTIDE SEQUENCE [LARGE SCALE GENOMIC DNA]</scope>
    <source>
        <strain evidence="3">PS312</strain>
    </source>
</reference>
<name>A0A2A6CU26_PRIPA</name>
<feature type="compositionally biased region" description="Basic and acidic residues" evidence="1">
    <location>
        <begin position="72"/>
        <end position="92"/>
    </location>
</feature>
<dbReference type="Proteomes" id="UP000005239">
    <property type="component" value="Unassembled WGS sequence"/>
</dbReference>
<evidence type="ECO:0000313" key="3">
    <source>
        <dbReference type="Proteomes" id="UP000005239"/>
    </source>
</evidence>
<accession>A0A8R1U5P7</accession>
<evidence type="ECO:0000313" key="2">
    <source>
        <dbReference type="EnsemblMetazoa" id="PPA03390.1"/>
    </source>
</evidence>
<feature type="region of interest" description="Disordered" evidence="1">
    <location>
        <begin position="1"/>
        <end position="24"/>
    </location>
</feature>
<dbReference type="AlphaFoldDB" id="A0A2A6CU26"/>
<organism evidence="2 3">
    <name type="scientific">Pristionchus pacificus</name>
    <name type="common">Parasitic nematode worm</name>
    <dbReference type="NCBI Taxonomy" id="54126"/>
    <lineage>
        <taxon>Eukaryota</taxon>
        <taxon>Metazoa</taxon>
        <taxon>Ecdysozoa</taxon>
        <taxon>Nematoda</taxon>
        <taxon>Chromadorea</taxon>
        <taxon>Rhabditida</taxon>
        <taxon>Rhabditina</taxon>
        <taxon>Diplogasteromorpha</taxon>
        <taxon>Diplogasteroidea</taxon>
        <taxon>Neodiplogasteridae</taxon>
        <taxon>Pristionchus</taxon>
    </lineage>
</organism>
<protein>
    <submittedName>
        <fullName evidence="2">Uncharacterized protein</fullName>
    </submittedName>
</protein>
<proteinExistence type="predicted"/>
<keyword evidence="3" id="KW-1185">Reference proteome</keyword>
<evidence type="ECO:0000256" key="1">
    <source>
        <dbReference type="SAM" id="MobiDB-lite"/>
    </source>
</evidence>